<dbReference type="PROSITE" id="PS01330">
    <property type="entry name" value="PABS_1"/>
    <property type="match status" value="1"/>
</dbReference>
<dbReference type="EMBL" id="PJQM01001157">
    <property type="protein sequence ID" value="RCI03065.1"/>
    <property type="molecule type" value="Genomic_DNA"/>
</dbReference>
<dbReference type="InterPro" id="IPR030373">
    <property type="entry name" value="PABS_CS"/>
</dbReference>
<sequence length="475" mass="53836">VLVIGGGDGGVLREVVKHECVEEATLVDIDEAVPRVSKKYLPNMSIGFEHPKVTLHIGDGFEFLKDKFNQYDVIITDSSDPDGPAESLFGPDFFQLLKNALTEKGVFSTQGECMWLHLPLIRKVKDFCKNLYPQVEYAYTCIPTYPSGQIGHIMCSKDAEANLKEPLQKLNACFKMCMVYLDDLKKKREIDHSDFNSVQFQETIANLGKILAHNATKFTLSCKPPRKPDDAIHMISEISNTLYRLVGFYNTIPDHAGKMYKDAYQSMVREVLQGLVALCSSFMTEENASEVRKHMPYMASTAALWDTCKAMETLPKNNKEAVLHAWVNLQSILKDAKTEVHAIANGQDASEGFDDNEEEDDATDLSPEELEVAQQCAKLVDMAVFVMQKIERRCIRESPQPSTRWLDDIYTKAHILVDETDVLVSQIYDEDVFTMKEQVKTYIEHSKSLVQLAKQQAPEEHMAWFSMCENKYDAL</sequence>
<dbReference type="Pfam" id="PF01564">
    <property type="entry name" value="Spermine_synth"/>
    <property type="match status" value="1"/>
</dbReference>
<dbReference type="AlphaFoldDB" id="A0A367KLG5"/>
<dbReference type="PANTHER" id="PTHR11558">
    <property type="entry name" value="SPERMIDINE/SPERMINE SYNTHASE"/>
    <property type="match status" value="1"/>
</dbReference>
<name>A0A367KLG5_RHIST</name>
<dbReference type="InterPro" id="IPR049317">
    <property type="entry name" value="GCIP-like_N"/>
</dbReference>
<dbReference type="OrthoDB" id="41588at2759"/>
<dbReference type="Proteomes" id="UP000253551">
    <property type="component" value="Unassembled WGS sequence"/>
</dbReference>
<dbReference type="Gene3D" id="1.20.1420.10">
    <property type="entry name" value="Talin, central domain"/>
    <property type="match status" value="1"/>
</dbReference>
<evidence type="ECO:0000313" key="6">
    <source>
        <dbReference type="Proteomes" id="UP000253551"/>
    </source>
</evidence>
<dbReference type="CDD" id="cd02440">
    <property type="entry name" value="AdoMet_MTases"/>
    <property type="match status" value="1"/>
</dbReference>
<dbReference type="Pfam" id="PF13324">
    <property type="entry name" value="GCIP_N"/>
    <property type="match status" value="1"/>
</dbReference>
<dbReference type="GO" id="GO:0008295">
    <property type="term" value="P:spermidine biosynthetic process"/>
    <property type="evidence" value="ECO:0007669"/>
    <property type="project" value="TreeGrafter"/>
</dbReference>
<feature type="active site" description="Proton acceptor" evidence="3">
    <location>
        <position position="77"/>
    </location>
</feature>
<dbReference type="SUPFAM" id="SSF53335">
    <property type="entry name" value="S-adenosyl-L-methionine-dependent methyltransferases"/>
    <property type="match status" value="1"/>
</dbReference>
<evidence type="ECO:0000256" key="3">
    <source>
        <dbReference type="PROSITE-ProRule" id="PRU00354"/>
    </source>
</evidence>
<dbReference type="STRING" id="4846.A0A367KLG5"/>
<keyword evidence="2 3" id="KW-0808">Transferase</keyword>
<dbReference type="PROSITE" id="PS51006">
    <property type="entry name" value="PABS_2"/>
    <property type="match status" value="1"/>
</dbReference>
<gene>
    <name evidence="5" type="ORF">CU098_000810</name>
</gene>
<accession>A0A367KLG5</accession>
<evidence type="ECO:0000256" key="2">
    <source>
        <dbReference type="ARBA" id="ARBA00022679"/>
    </source>
</evidence>
<reference evidence="5 6" key="1">
    <citation type="journal article" date="2018" name="G3 (Bethesda)">
        <title>Phylogenetic and Phylogenomic Definition of Rhizopus Species.</title>
        <authorList>
            <person name="Gryganskyi A.P."/>
            <person name="Golan J."/>
            <person name="Dolatabadi S."/>
            <person name="Mondo S."/>
            <person name="Robb S."/>
            <person name="Idnurm A."/>
            <person name="Muszewska A."/>
            <person name="Steczkiewicz K."/>
            <person name="Masonjones S."/>
            <person name="Liao H.L."/>
            <person name="Gajdeczka M.T."/>
            <person name="Anike F."/>
            <person name="Vuek A."/>
            <person name="Anishchenko I.M."/>
            <person name="Voigt K."/>
            <person name="de Hoog G.S."/>
            <person name="Smith M.E."/>
            <person name="Heitman J."/>
            <person name="Vilgalys R."/>
            <person name="Stajich J.E."/>
        </authorList>
    </citation>
    <scope>NUCLEOTIDE SEQUENCE [LARGE SCALE GENOMIC DNA]</scope>
    <source>
        <strain evidence="5 6">LSU 92-RS-03</strain>
    </source>
</reference>
<feature type="non-terminal residue" evidence="5">
    <location>
        <position position="1"/>
    </location>
</feature>
<dbReference type="InterPro" id="IPR029063">
    <property type="entry name" value="SAM-dependent_MTases_sf"/>
</dbReference>
<dbReference type="InterPro" id="IPR030374">
    <property type="entry name" value="PABS"/>
</dbReference>
<dbReference type="GO" id="GO:0004766">
    <property type="term" value="F:spermidine synthase activity"/>
    <property type="evidence" value="ECO:0007669"/>
    <property type="project" value="TreeGrafter"/>
</dbReference>
<evidence type="ECO:0000256" key="1">
    <source>
        <dbReference type="ARBA" id="ARBA00007867"/>
    </source>
</evidence>
<evidence type="ECO:0000259" key="4">
    <source>
        <dbReference type="PROSITE" id="PS51006"/>
    </source>
</evidence>
<keyword evidence="3" id="KW-0620">Polyamine biosynthesis</keyword>
<proteinExistence type="inferred from homology"/>
<dbReference type="InterPro" id="IPR001045">
    <property type="entry name" value="Spermi_synthase"/>
</dbReference>
<comment type="similarity">
    <text evidence="1">Belongs to the spermidine/spermine synthase family.</text>
</comment>
<protein>
    <recommendedName>
        <fullName evidence="4">PABS domain-containing protein</fullName>
    </recommendedName>
</protein>
<evidence type="ECO:0000313" key="5">
    <source>
        <dbReference type="EMBL" id="RCI03065.1"/>
    </source>
</evidence>
<dbReference type="FunFam" id="3.40.50.150:FF:000013">
    <property type="entry name" value="Spermidine synthase"/>
    <property type="match status" value="1"/>
</dbReference>
<organism evidence="5 6">
    <name type="scientific">Rhizopus stolonifer</name>
    <name type="common">Rhizopus nigricans</name>
    <dbReference type="NCBI Taxonomy" id="4846"/>
    <lineage>
        <taxon>Eukaryota</taxon>
        <taxon>Fungi</taxon>
        <taxon>Fungi incertae sedis</taxon>
        <taxon>Mucoromycota</taxon>
        <taxon>Mucoromycotina</taxon>
        <taxon>Mucoromycetes</taxon>
        <taxon>Mucorales</taxon>
        <taxon>Mucorineae</taxon>
        <taxon>Rhizopodaceae</taxon>
        <taxon>Rhizopus</taxon>
    </lineage>
</organism>
<feature type="domain" description="PABS" evidence="4">
    <location>
        <begin position="1"/>
        <end position="157"/>
    </location>
</feature>
<dbReference type="Gene3D" id="1.20.1410.10">
    <property type="entry name" value="I/LWEQ domain"/>
    <property type="match status" value="1"/>
</dbReference>
<comment type="caution">
    <text evidence="5">The sequence shown here is derived from an EMBL/GenBank/DDBJ whole genome shotgun (WGS) entry which is preliminary data.</text>
</comment>
<dbReference type="GO" id="GO:0005829">
    <property type="term" value="C:cytosol"/>
    <property type="evidence" value="ECO:0007669"/>
    <property type="project" value="TreeGrafter"/>
</dbReference>
<dbReference type="PANTHER" id="PTHR11558:SF11">
    <property type="entry name" value="SPERMIDINE SYNTHASE"/>
    <property type="match status" value="1"/>
</dbReference>
<dbReference type="Gene3D" id="3.40.50.150">
    <property type="entry name" value="Vaccinia Virus protein VP39"/>
    <property type="match status" value="1"/>
</dbReference>
<keyword evidence="6" id="KW-1185">Reference proteome</keyword>